<dbReference type="InterPro" id="IPR039798">
    <property type="entry name" value="Sulfhydryl_oxidase"/>
</dbReference>
<dbReference type="GO" id="GO:0000139">
    <property type="term" value="C:Golgi membrane"/>
    <property type="evidence" value="ECO:0007669"/>
    <property type="project" value="TreeGrafter"/>
</dbReference>
<dbReference type="InterPro" id="IPR036249">
    <property type="entry name" value="Thioredoxin-like_sf"/>
</dbReference>
<feature type="transmembrane region" description="Helical" evidence="1">
    <location>
        <begin position="12"/>
        <end position="32"/>
    </location>
</feature>
<dbReference type="SUPFAM" id="SSF52833">
    <property type="entry name" value="Thioredoxin-like"/>
    <property type="match status" value="1"/>
</dbReference>
<dbReference type="Pfam" id="PF00085">
    <property type="entry name" value="Thioredoxin"/>
    <property type="match status" value="1"/>
</dbReference>
<dbReference type="OrthoDB" id="59470at2759"/>
<protein>
    <recommendedName>
        <fullName evidence="2">Thioredoxin domain-containing protein</fullName>
    </recommendedName>
</protein>
<evidence type="ECO:0000259" key="2">
    <source>
        <dbReference type="PROSITE" id="PS51352"/>
    </source>
</evidence>
<dbReference type="Proteomes" id="UP000192247">
    <property type="component" value="Unassembled WGS sequence"/>
</dbReference>
<dbReference type="STRING" id="418985.A0A1V9XHL8"/>
<sequence>MGWAFTVSVPSVFITLLSVLVILPYGFPLWNLQKHREKVTPLSLFTFNDQVRSLGTMHEVENMLNEKNDVDMILFYAHWCGHCQKFAPHFRKFAEDVRGWWPVLHIGAVNCAVSSDICSHYNVTFYPAIQLFWKEESAEGDRPVEIMDTLKYELLHAAVIDFIEKHVKSGVASRVLPDLSPNRYDLT</sequence>
<dbReference type="InParanoid" id="A0A1V9XHL8"/>
<dbReference type="PANTHER" id="PTHR22897">
    <property type="entry name" value="QUIESCIN Q6-RELATED SULFHYDRYL OXIDASE"/>
    <property type="match status" value="1"/>
</dbReference>
<keyword evidence="4" id="KW-1185">Reference proteome</keyword>
<dbReference type="PROSITE" id="PS51352">
    <property type="entry name" value="THIOREDOXIN_2"/>
    <property type="match status" value="1"/>
</dbReference>
<evidence type="ECO:0000313" key="4">
    <source>
        <dbReference type="Proteomes" id="UP000192247"/>
    </source>
</evidence>
<dbReference type="GO" id="GO:0016971">
    <property type="term" value="F:flavin-dependent sulfhydryl oxidase activity"/>
    <property type="evidence" value="ECO:0007669"/>
    <property type="project" value="InterPro"/>
</dbReference>
<name>A0A1V9XHL8_9ACAR</name>
<dbReference type="InterPro" id="IPR013766">
    <property type="entry name" value="Thioredoxin_domain"/>
</dbReference>
<dbReference type="GO" id="GO:0005615">
    <property type="term" value="C:extracellular space"/>
    <property type="evidence" value="ECO:0007669"/>
    <property type="project" value="TreeGrafter"/>
</dbReference>
<accession>A0A1V9XHL8</accession>
<dbReference type="PROSITE" id="PS00194">
    <property type="entry name" value="THIOREDOXIN_1"/>
    <property type="match status" value="1"/>
</dbReference>
<dbReference type="InterPro" id="IPR017937">
    <property type="entry name" value="Thioredoxin_CS"/>
</dbReference>
<dbReference type="PANTHER" id="PTHR22897:SF8">
    <property type="entry name" value="SULFHYDRYL OXIDASE"/>
    <property type="match status" value="1"/>
</dbReference>
<feature type="domain" description="Thioredoxin" evidence="2">
    <location>
        <begin position="33"/>
        <end position="168"/>
    </location>
</feature>
<gene>
    <name evidence="3" type="ORF">BIW11_03688</name>
</gene>
<evidence type="ECO:0000313" key="3">
    <source>
        <dbReference type="EMBL" id="OQR72921.1"/>
    </source>
</evidence>
<evidence type="ECO:0000256" key="1">
    <source>
        <dbReference type="SAM" id="Phobius"/>
    </source>
</evidence>
<dbReference type="Gene3D" id="3.40.30.10">
    <property type="entry name" value="Glutaredoxin"/>
    <property type="match status" value="1"/>
</dbReference>
<dbReference type="AlphaFoldDB" id="A0A1V9XHL8"/>
<dbReference type="GO" id="GO:0006457">
    <property type="term" value="P:protein folding"/>
    <property type="evidence" value="ECO:0007669"/>
    <property type="project" value="TreeGrafter"/>
</dbReference>
<dbReference type="GO" id="GO:0003756">
    <property type="term" value="F:protein disulfide isomerase activity"/>
    <property type="evidence" value="ECO:0007669"/>
    <property type="project" value="TreeGrafter"/>
</dbReference>
<dbReference type="EMBL" id="MNPL01010810">
    <property type="protein sequence ID" value="OQR72921.1"/>
    <property type="molecule type" value="Genomic_DNA"/>
</dbReference>
<comment type="caution">
    <text evidence="3">The sequence shown here is derived from an EMBL/GenBank/DDBJ whole genome shotgun (WGS) entry which is preliminary data.</text>
</comment>
<proteinExistence type="predicted"/>
<keyword evidence="1" id="KW-0472">Membrane</keyword>
<organism evidence="3 4">
    <name type="scientific">Tropilaelaps mercedesae</name>
    <dbReference type="NCBI Taxonomy" id="418985"/>
    <lineage>
        <taxon>Eukaryota</taxon>
        <taxon>Metazoa</taxon>
        <taxon>Ecdysozoa</taxon>
        <taxon>Arthropoda</taxon>
        <taxon>Chelicerata</taxon>
        <taxon>Arachnida</taxon>
        <taxon>Acari</taxon>
        <taxon>Parasitiformes</taxon>
        <taxon>Mesostigmata</taxon>
        <taxon>Gamasina</taxon>
        <taxon>Dermanyssoidea</taxon>
        <taxon>Laelapidae</taxon>
        <taxon>Tropilaelaps</taxon>
    </lineage>
</organism>
<keyword evidence="1" id="KW-0812">Transmembrane</keyword>
<reference evidence="3 4" key="1">
    <citation type="journal article" date="2017" name="Gigascience">
        <title>Draft genome of the honey bee ectoparasitic mite, Tropilaelaps mercedesae, is shaped by the parasitic life history.</title>
        <authorList>
            <person name="Dong X."/>
            <person name="Armstrong S.D."/>
            <person name="Xia D."/>
            <person name="Makepeace B.L."/>
            <person name="Darby A.C."/>
            <person name="Kadowaki T."/>
        </authorList>
    </citation>
    <scope>NUCLEOTIDE SEQUENCE [LARGE SCALE GENOMIC DNA]</scope>
    <source>
        <strain evidence="3">Wuxi-XJTLU</strain>
    </source>
</reference>
<keyword evidence="1" id="KW-1133">Transmembrane helix</keyword>